<comment type="catalytic activity">
    <reaction evidence="1 10">
        <text>ATP-independent breakage of single-stranded DNA, followed by passage and rejoining.</text>
        <dbReference type="EC" id="5.6.2.1"/>
    </reaction>
</comment>
<comment type="function">
    <text evidence="10">Releases the supercoiling and torsional tension of DNA, which is introduced during the DNA replication and transcription, by transiently cleaving and rejoining one strand of the DNA duplex. Introduces a single-strand break via transesterification at a target site in duplex DNA. The scissile phosphodiester is attacked by the catalytic tyrosine of the enzyme, resulting in the formation of a DNA-(5'-phosphotyrosyl)-enzyme intermediate and the expulsion of a 3'-OH DNA strand. The free DNA strand then undergoes passage around the unbroken strand, thus removing DNA supercoils. Finally, in the religation step, the DNA 3'-OH attacks the covalent intermediate to expel the active-site tyrosine and restore the DNA phosphodiester backbone.</text>
</comment>
<feature type="site" description="Interaction with DNA" evidence="10">
    <location>
        <position position="140"/>
    </location>
</feature>
<feature type="domain" description="Topo IA-type catalytic" evidence="13">
    <location>
        <begin position="129"/>
        <end position="559"/>
    </location>
</feature>
<feature type="active site" description="O-(5'-phospho-DNA)-tyrosine intermediate" evidence="10">
    <location>
        <position position="298"/>
    </location>
</feature>
<dbReference type="Pfam" id="PF01131">
    <property type="entry name" value="Topoisom_bac"/>
    <property type="match status" value="1"/>
</dbReference>
<feature type="site" description="Interaction with DNA" evidence="10">
    <location>
        <position position="155"/>
    </location>
</feature>
<evidence type="ECO:0000256" key="5">
    <source>
        <dbReference type="ARBA" id="ARBA00022833"/>
    </source>
</evidence>
<dbReference type="HAMAP" id="MF_00952">
    <property type="entry name" value="Topoisom_1_prok"/>
    <property type="match status" value="1"/>
</dbReference>
<evidence type="ECO:0000256" key="4">
    <source>
        <dbReference type="ARBA" id="ARBA00022771"/>
    </source>
</evidence>
<dbReference type="InterPro" id="IPR006171">
    <property type="entry name" value="TOPRIM_dom"/>
</dbReference>
<dbReference type="Gene3D" id="1.10.460.10">
    <property type="entry name" value="Topoisomerase I, domain 2"/>
    <property type="match status" value="1"/>
</dbReference>
<evidence type="ECO:0000256" key="11">
    <source>
        <dbReference type="SAM" id="Coils"/>
    </source>
</evidence>
<comment type="similarity">
    <text evidence="2 10">Belongs to the type IA topoisomerase family.</text>
</comment>
<dbReference type="InterPro" id="IPR000380">
    <property type="entry name" value="Topo_IA"/>
</dbReference>
<evidence type="ECO:0000259" key="12">
    <source>
        <dbReference type="PROSITE" id="PS50880"/>
    </source>
</evidence>
<feature type="site" description="Interaction with DNA" evidence="10">
    <location>
        <position position="300"/>
    </location>
</feature>
<dbReference type="SMART" id="SM00493">
    <property type="entry name" value="TOPRIM"/>
    <property type="match status" value="1"/>
</dbReference>
<evidence type="ECO:0000256" key="9">
    <source>
        <dbReference type="ARBA" id="ARBA00023235"/>
    </source>
</evidence>
<dbReference type="InterPro" id="IPR013498">
    <property type="entry name" value="Topo_IA_Znf"/>
</dbReference>
<dbReference type="InterPro" id="IPR005733">
    <property type="entry name" value="TopoI_bac-type"/>
</dbReference>
<proteinExistence type="inferred from homology"/>
<dbReference type="InterPro" id="IPR013497">
    <property type="entry name" value="Topo_IA_cen"/>
</dbReference>
<keyword evidence="6" id="KW-0460">Magnesium</keyword>
<evidence type="ECO:0000256" key="1">
    <source>
        <dbReference type="ARBA" id="ARBA00000213"/>
    </source>
</evidence>
<dbReference type="PROSITE" id="PS50880">
    <property type="entry name" value="TOPRIM"/>
    <property type="match status" value="1"/>
</dbReference>
<dbReference type="SMART" id="SM00437">
    <property type="entry name" value="TOP1Ac"/>
    <property type="match status" value="1"/>
</dbReference>
<keyword evidence="4" id="KW-0863">Zinc-finger</keyword>
<dbReference type="InterPro" id="IPR003602">
    <property type="entry name" value="Topo_IA_DNA-bd_dom"/>
</dbReference>
<reference evidence="14 15" key="1">
    <citation type="submission" date="2024-09" db="EMBL/GenBank/DDBJ databases">
        <authorList>
            <person name="Ruan L."/>
        </authorList>
    </citation>
    <scope>NUCLEOTIDE SEQUENCE [LARGE SCALE GENOMIC DNA]</scope>
    <source>
        <strain evidence="14 15">D33</strain>
    </source>
</reference>
<dbReference type="RefSeq" id="WP_375525679.1">
    <property type="nucleotide sequence ID" value="NZ_JBHILM010000013.1"/>
</dbReference>
<feature type="site" description="Interaction with DNA" evidence="10">
    <location>
        <position position="143"/>
    </location>
</feature>
<dbReference type="Gene3D" id="2.70.20.10">
    <property type="entry name" value="Topoisomerase I, domain 3"/>
    <property type="match status" value="1"/>
</dbReference>
<dbReference type="InterPro" id="IPR013826">
    <property type="entry name" value="Topo_IA_cen_sub3"/>
</dbReference>
<feature type="site" description="Interaction with DNA" evidence="10">
    <location>
        <position position="148"/>
    </location>
</feature>
<comment type="subunit">
    <text evidence="10">Monomer.</text>
</comment>
<dbReference type="InterPro" id="IPR013824">
    <property type="entry name" value="Topo_IA_cen_sub1"/>
</dbReference>
<feature type="site" description="Interaction with DNA" evidence="10">
    <location>
        <position position="139"/>
    </location>
</feature>
<evidence type="ECO:0000313" key="15">
    <source>
        <dbReference type="Proteomes" id="UP001580407"/>
    </source>
</evidence>
<evidence type="ECO:0000256" key="10">
    <source>
        <dbReference type="HAMAP-Rule" id="MF_00952"/>
    </source>
</evidence>
<dbReference type="CDD" id="cd03363">
    <property type="entry name" value="TOPRIM_TopoIA_TopoI"/>
    <property type="match status" value="1"/>
</dbReference>
<dbReference type="GO" id="GO:0003917">
    <property type="term" value="F:DNA topoisomerase type I (single strand cut, ATP-independent) activity"/>
    <property type="evidence" value="ECO:0007669"/>
    <property type="project" value="UniProtKB-EC"/>
</dbReference>
<dbReference type="PANTHER" id="PTHR42785">
    <property type="entry name" value="DNA TOPOISOMERASE, TYPE IA, CORE"/>
    <property type="match status" value="1"/>
</dbReference>
<keyword evidence="7 10" id="KW-0799">Topoisomerase</keyword>
<evidence type="ECO:0000256" key="3">
    <source>
        <dbReference type="ARBA" id="ARBA00022723"/>
    </source>
</evidence>
<dbReference type="CDD" id="cd00186">
    <property type="entry name" value="TOP1Ac"/>
    <property type="match status" value="1"/>
</dbReference>
<dbReference type="SUPFAM" id="SSF57783">
    <property type="entry name" value="Zinc beta-ribbon"/>
    <property type="match status" value="1"/>
</dbReference>
<dbReference type="PANTHER" id="PTHR42785:SF1">
    <property type="entry name" value="DNA TOPOISOMERASE"/>
    <property type="match status" value="1"/>
</dbReference>
<dbReference type="SMART" id="SM00436">
    <property type="entry name" value="TOP1Bc"/>
    <property type="match status" value="1"/>
</dbReference>
<dbReference type="Proteomes" id="UP001580407">
    <property type="component" value="Unassembled WGS sequence"/>
</dbReference>
<evidence type="ECO:0000256" key="2">
    <source>
        <dbReference type="ARBA" id="ARBA00009446"/>
    </source>
</evidence>
<dbReference type="InterPro" id="IPR003601">
    <property type="entry name" value="Topo_IA_2"/>
</dbReference>
<evidence type="ECO:0000256" key="8">
    <source>
        <dbReference type="ARBA" id="ARBA00023125"/>
    </source>
</evidence>
<protein>
    <recommendedName>
        <fullName evidence="10">DNA topoisomerase 1</fullName>
        <ecNumber evidence="10">5.6.2.1</ecNumber>
    </recommendedName>
    <alternativeName>
        <fullName evidence="10">DNA topoisomerase I</fullName>
    </alternativeName>
</protein>
<dbReference type="InterPro" id="IPR023405">
    <property type="entry name" value="Topo_IA_core_domain"/>
</dbReference>
<name>A0ABV5B895_9BACL</name>
<feature type="site" description="Interaction with DNA" evidence="10">
    <location>
        <position position="33"/>
    </location>
</feature>
<evidence type="ECO:0000256" key="6">
    <source>
        <dbReference type="ARBA" id="ARBA00022842"/>
    </source>
</evidence>
<feature type="site" description="Interaction with DNA" evidence="10">
    <location>
        <position position="491"/>
    </location>
</feature>
<keyword evidence="15" id="KW-1185">Reference proteome</keyword>
<feature type="domain" description="Toprim" evidence="12">
    <location>
        <begin position="3"/>
        <end position="114"/>
    </location>
</feature>
<dbReference type="Gene3D" id="1.10.290.10">
    <property type="entry name" value="Topoisomerase I, domain 4"/>
    <property type="match status" value="1"/>
</dbReference>
<feature type="coiled-coil region" evidence="11">
    <location>
        <begin position="545"/>
        <end position="572"/>
    </location>
</feature>
<dbReference type="SUPFAM" id="SSF56712">
    <property type="entry name" value="Prokaryotic type I DNA topoisomerase"/>
    <property type="match status" value="1"/>
</dbReference>
<keyword evidence="11" id="KW-0175">Coiled coil</keyword>
<keyword evidence="3" id="KW-0479">Metal-binding</keyword>
<evidence type="ECO:0000259" key="13">
    <source>
        <dbReference type="PROSITE" id="PS52039"/>
    </source>
</evidence>
<feature type="region of interest" description="Interaction with DNA" evidence="10">
    <location>
        <begin position="163"/>
        <end position="168"/>
    </location>
</feature>
<evidence type="ECO:0000313" key="14">
    <source>
        <dbReference type="EMBL" id="MFB5681914.1"/>
    </source>
</evidence>
<dbReference type="Pfam" id="PF01751">
    <property type="entry name" value="Toprim"/>
    <property type="match status" value="1"/>
</dbReference>
<sequence>MADSLVIVESPSKAKTIGKYLGSKYIVKASMGHVRDLPKSQIGVEVENDFNPKYITIRGKGSILKELKDASKKVKKVYLAADPDREGEAIAWHLAHALELDDKADCRVVFNEITKQAVKDAFKTPRKINMDLVNAQQARRILDRLVGYKISPLLWKKVKKGLSAGRVQSVAVKIILDRENEISEFVPEEYWTITARLSVNDSSFEARFHKLNGEKKELASEADVKEVLAAIENASFSVISVKEKERLRNPSPPFTTSSLQQEAARKLNFRASKTMSVAQQLYEGVDLGKEGTVGLITYMRTDSTRIAASAQDEAKEYITGKFGESYVPESPRQYSKKAANAQDAHEAIRPTSALRDPDSMKPYLSRDQLRLYKLIWERFMASQMSSAIMDTLSVDIEAGSAVFRAAGSKVRFPGFMKVYVEGNDDGNTEEEKLLPPLAEGDKLRTEEIEPKQHFTQPPPRYTEARLVKTLEELGIGRPSTYAPTLETIQKRGYVAIEEKKFMPTELGELVIEQMEQFFPEILNVEFTANMEEDLDHVEEGEEDWVKVLNDFYESFEKRLEVAEEEMKEIEIEDEVSDEVCDKCGKPMVYKLGRFGKFLACSGFPDCRNTKPIVKDIGVTCPTCKEGSVVERRSKKGRIFYGCTRYPECDFVSWDKPSVKPCPNCGSLMVEKRNKQGTKLQCTSCDHTEMVEENDDAVEETM</sequence>
<dbReference type="Gene3D" id="3.40.50.140">
    <property type="match status" value="1"/>
</dbReference>
<comment type="caution">
    <text evidence="14">The sequence shown here is derived from an EMBL/GenBank/DDBJ whole genome shotgun (WGS) entry which is preliminary data.</text>
</comment>
<dbReference type="EC" id="5.6.2.1" evidence="10"/>
<dbReference type="NCBIfam" id="TIGR01051">
    <property type="entry name" value="topA_bact"/>
    <property type="match status" value="1"/>
</dbReference>
<dbReference type="InterPro" id="IPR013825">
    <property type="entry name" value="Topo_IA_cen_sub2"/>
</dbReference>
<keyword evidence="9 10" id="KW-0413">Isomerase</keyword>
<accession>A0ABV5B895</accession>
<evidence type="ECO:0000256" key="7">
    <source>
        <dbReference type="ARBA" id="ARBA00023029"/>
    </source>
</evidence>
<dbReference type="InterPro" id="IPR034149">
    <property type="entry name" value="TOPRIM_TopoI"/>
</dbReference>
<dbReference type="Gene3D" id="3.30.65.10">
    <property type="entry name" value="Bacterial Topoisomerase I, domain 1"/>
    <property type="match status" value="2"/>
</dbReference>
<dbReference type="PROSITE" id="PS00396">
    <property type="entry name" value="TOPO_IA_1"/>
    <property type="match status" value="1"/>
</dbReference>
<organism evidence="14 15">
    <name type="scientific">Paenibacillus terreus</name>
    <dbReference type="NCBI Taxonomy" id="1387834"/>
    <lineage>
        <taxon>Bacteria</taxon>
        <taxon>Bacillati</taxon>
        <taxon>Bacillota</taxon>
        <taxon>Bacilli</taxon>
        <taxon>Bacillales</taxon>
        <taxon>Paenibacillaceae</taxon>
        <taxon>Paenibacillus</taxon>
    </lineage>
</organism>
<dbReference type="PRINTS" id="PR00417">
    <property type="entry name" value="PRTPISMRASEI"/>
</dbReference>
<dbReference type="Pfam" id="PF01396">
    <property type="entry name" value="Zn_ribbon_Top1"/>
    <property type="match status" value="3"/>
</dbReference>
<keyword evidence="8 10" id="KW-0238">DNA-binding</keyword>
<gene>
    <name evidence="10 14" type="primary">topA</name>
    <name evidence="14" type="ORF">ACE3NQ_13410</name>
</gene>
<dbReference type="EMBL" id="JBHILM010000013">
    <property type="protein sequence ID" value="MFB5681914.1"/>
    <property type="molecule type" value="Genomic_DNA"/>
</dbReference>
<dbReference type="InterPro" id="IPR023406">
    <property type="entry name" value="Topo_IA_AS"/>
</dbReference>
<keyword evidence="5" id="KW-0862">Zinc</keyword>
<dbReference type="PROSITE" id="PS52039">
    <property type="entry name" value="TOPO_IA_2"/>
    <property type="match status" value="1"/>
</dbReference>
<dbReference type="InterPro" id="IPR028612">
    <property type="entry name" value="Topoisom_1_IA"/>
</dbReference>